<accession>A0ABV3XP69</accession>
<sequence length="46" mass="4910">MTRVLMAALLDAVLALPAAYRATAQGRALLLFELRLGTGQRIGNVL</sequence>
<dbReference type="EMBL" id="JBEHHI010000001">
    <property type="protein sequence ID" value="MEX5727113.1"/>
    <property type="molecule type" value="Genomic_DNA"/>
</dbReference>
<name>A0ABV3XP69_9RHOB</name>
<evidence type="ECO:0000313" key="2">
    <source>
        <dbReference type="Proteomes" id="UP001560019"/>
    </source>
</evidence>
<dbReference type="Proteomes" id="UP001560019">
    <property type="component" value="Unassembled WGS sequence"/>
</dbReference>
<protein>
    <submittedName>
        <fullName evidence="1">Uncharacterized protein</fullName>
    </submittedName>
</protein>
<comment type="caution">
    <text evidence="1">The sequence shown here is derived from an EMBL/GenBank/DDBJ whole genome shotgun (WGS) entry which is preliminary data.</text>
</comment>
<keyword evidence="2" id="KW-1185">Reference proteome</keyword>
<evidence type="ECO:0000313" key="1">
    <source>
        <dbReference type="EMBL" id="MEX5727113.1"/>
    </source>
</evidence>
<dbReference type="RefSeq" id="WP_170168867.1">
    <property type="nucleotide sequence ID" value="NZ_JBEHHI010000001.1"/>
</dbReference>
<gene>
    <name evidence="1" type="ORF">Ga0609869_000466</name>
</gene>
<organism evidence="1 2">
    <name type="scientific">Rhodovulum iodosum</name>
    <dbReference type="NCBI Taxonomy" id="68291"/>
    <lineage>
        <taxon>Bacteria</taxon>
        <taxon>Pseudomonadati</taxon>
        <taxon>Pseudomonadota</taxon>
        <taxon>Alphaproteobacteria</taxon>
        <taxon>Rhodobacterales</taxon>
        <taxon>Paracoccaceae</taxon>
        <taxon>Rhodovulum</taxon>
    </lineage>
</organism>
<reference evidence="1 2" key="1">
    <citation type="submission" date="2024-06" db="EMBL/GenBank/DDBJ databases">
        <title>Genome of Rhodovulum iodosum, a marine photoferrotroph.</title>
        <authorList>
            <person name="Bianchini G."/>
            <person name="Nikeleit V."/>
            <person name="Kappler A."/>
            <person name="Bryce C."/>
            <person name="Sanchez-Baracaldo P."/>
        </authorList>
    </citation>
    <scope>NUCLEOTIDE SEQUENCE [LARGE SCALE GENOMIC DNA]</scope>
    <source>
        <strain evidence="1 2">UT/N1</strain>
    </source>
</reference>
<proteinExistence type="predicted"/>